<organism evidence="2 3">
    <name type="scientific">Linnemannia exigua</name>
    <dbReference type="NCBI Taxonomy" id="604196"/>
    <lineage>
        <taxon>Eukaryota</taxon>
        <taxon>Fungi</taxon>
        <taxon>Fungi incertae sedis</taxon>
        <taxon>Mucoromycota</taxon>
        <taxon>Mortierellomycotina</taxon>
        <taxon>Mortierellomycetes</taxon>
        <taxon>Mortierellales</taxon>
        <taxon>Mortierellaceae</taxon>
        <taxon>Linnemannia</taxon>
    </lineage>
</organism>
<evidence type="ECO:0000313" key="3">
    <source>
        <dbReference type="Proteomes" id="UP001194580"/>
    </source>
</evidence>
<comment type="caution">
    <text evidence="2">The sequence shown here is derived from an EMBL/GenBank/DDBJ whole genome shotgun (WGS) entry which is preliminary data.</text>
</comment>
<dbReference type="EMBL" id="JAAAIL010000006">
    <property type="protein sequence ID" value="KAG0281807.1"/>
    <property type="molecule type" value="Genomic_DNA"/>
</dbReference>
<accession>A0AAD4DM73</accession>
<dbReference type="InterPro" id="IPR016565">
    <property type="entry name" value="Proteasome_assmbl_chp_1"/>
</dbReference>
<feature type="compositionally biased region" description="Basic and acidic residues" evidence="1">
    <location>
        <begin position="1"/>
        <end position="12"/>
    </location>
</feature>
<dbReference type="Pfam" id="PF16094">
    <property type="entry name" value="PAC1"/>
    <property type="match status" value="1"/>
</dbReference>
<protein>
    <submittedName>
        <fullName evidence="2">Proteasome assembly chaperone 1</fullName>
    </submittedName>
</protein>
<sequence length="287" mass="31075">MDYSEDHHRYQSSDEEDFQESVDKAVTLPKPILLWRSETAPPTATASPTHPSTPAAATGAVRTCSTLIVGTAFGGSSLLHTVQGKTLLGSLVLPGVDLKDNSLDVNSPSNASCNIYRLDADPTTLMIPCNYEIKDKDSLNFAKAIMNNIQASRIVIMDTNSPSTYLSGSPDIEYNYPWLRLLHTMGSTTVTKIPTLEVPNLVQNLGAALMSYCEVRGLSDTYLLLSLQEHVYGKALTTAATLRGLKEGLASLGCPLVANAVDVSKAVKQIQDKRVGSNRTREDRLYA</sequence>
<dbReference type="GO" id="GO:0005783">
    <property type="term" value="C:endoplasmic reticulum"/>
    <property type="evidence" value="ECO:0007669"/>
    <property type="project" value="InterPro"/>
</dbReference>
<dbReference type="Proteomes" id="UP001194580">
    <property type="component" value="Unassembled WGS sequence"/>
</dbReference>
<reference evidence="2" key="1">
    <citation type="journal article" date="2020" name="Fungal Divers.">
        <title>Resolving the Mortierellaceae phylogeny through synthesis of multi-gene phylogenetics and phylogenomics.</title>
        <authorList>
            <person name="Vandepol N."/>
            <person name="Liber J."/>
            <person name="Desiro A."/>
            <person name="Na H."/>
            <person name="Kennedy M."/>
            <person name="Barry K."/>
            <person name="Grigoriev I.V."/>
            <person name="Miller A.N."/>
            <person name="O'Donnell K."/>
            <person name="Stajich J.E."/>
            <person name="Bonito G."/>
        </authorList>
    </citation>
    <scope>NUCLEOTIDE SEQUENCE</scope>
    <source>
        <strain evidence="2">NRRL 28262</strain>
    </source>
</reference>
<dbReference type="PANTHER" id="PTHR37227">
    <property type="entry name" value="OS01G0219000 PROTEIN"/>
    <property type="match status" value="1"/>
</dbReference>
<evidence type="ECO:0000313" key="2">
    <source>
        <dbReference type="EMBL" id="KAG0281807.1"/>
    </source>
</evidence>
<dbReference type="GO" id="GO:0000502">
    <property type="term" value="C:proteasome complex"/>
    <property type="evidence" value="ECO:0007669"/>
    <property type="project" value="UniProtKB-KW"/>
</dbReference>
<dbReference type="GO" id="GO:0043248">
    <property type="term" value="P:proteasome assembly"/>
    <property type="evidence" value="ECO:0007669"/>
    <property type="project" value="InterPro"/>
</dbReference>
<keyword evidence="2" id="KW-0647">Proteasome</keyword>
<name>A0AAD4DM73_9FUNG</name>
<dbReference type="PANTHER" id="PTHR37227:SF2">
    <property type="entry name" value="OS01G0219000 PROTEIN"/>
    <property type="match status" value="1"/>
</dbReference>
<dbReference type="AlphaFoldDB" id="A0AAD4DM73"/>
<evidence type="ECO:0000256" key="1">
    <source>
        <dbReference type="SAM" id="MobiDB-lite"/>
    </source>
</evidence>
<proteinExistence type="predicted"/>
<gene>
    <name evidence="2" type="primary">PSMG1</name>
    <name evidence="2" type="ORF">BGZ95_009744</name>
</gene>
<feature type="region of interest" description="Disordered" evidence="1">
    <location>
        <begin position="1"/>
        <end position="21"/>
    </location>
</feature>
<keyword evidence="3" id="KW-1185">Reference proteome</keyword>